<dbReference type="EMBL" id="GBXM01059411">
    <property type="protein sequence ID" value="JAH49166.1"/>
    <property type="molecule type" value="Transcribed_RNA"/>
</dbReference>
<reference evidence="1" key="2">
    <citation type="journal article" date="2015" name="Fish Shellfish Immunol.">
        <title>Early steps in the European eel (Anguilla anguilla)-Vibrio vulnificus interaction in the gills: Role of the RtxA13 toxin.</title>
        <authorList>
            <person name="Callol A."/>
            <person name="Pajuelo D."/>
            <person name="Ebbesson L."/>
            <person name="Teles M."/>
            <person name="MacKenzie S."/>
            <person name="Amaro C."/>
        </authorList>
    </citation>
    <scope>NUCLEOTIDE SEQUENCE</scope>
</reference>
<name>A0A0E9T696_ANGAN</name>
<sequence>MLCIIENHPAWVKTLQWHYSVCNNPPTKRVIHCTTFYLMEGCENNISKESWDLR</sequence>
<proteinExistence type="predicted"/>
<protein>
    <submittedName>
        <fullName evidence="1">Uncharacterized protein</fullName>
    </submittedName>
</protein>
<dbReference type="AlphaFoldDB" id="A0A0E9T696"/>
<organism evidence="1">
    <name type="scientific">Anguilla anguilla</name>
    <name type="common">European freshwater eel</name>
    <name type="synonym">Muraena anguilla</name>
    <dbReference type="NCBI Taxonomy" id="7936"/>
    <lineage>
        <taxon>Eukaryota</taxon>
        <taxon>Metazoa</taxon>
        <taxon>Chordata</taxon>
        <taxon>Craniata</taxon>
        <taxon>Vertebrata</taxon>
        <taxon>Euteleostomi</taxon>
        <taxon>Actinopterygii</taxon>
        <taxon>Neopterygii</taxon>
        <taxon>Teleostei</taxon>
        <taxon>Anguilliformes</taxon>
        <taxon>Anguillidae</taxon>
        <taxon>Anguilla</taxon>
    </lineage>
</organism>
<reference evidence="1" key="1">
    <citation type="submission" date="2014-11" db="EMBL/GenBank/DDBJ databases">
        <authorList>
            <person name="Amaro Gonzalez C."/>
        </authorList>
    </citation>
    <scope>NUCLEOTIDE SEQUENCE</scope>
</reference>
<accession>A0A0E9T696</accession>
<evidence type="ECO:0000313" key="1">
    <source>
        <dbReference type="EMBL" id="JAH49166.1"/>
    </source>
</evidence>